<reference evidence="2" key="1">
    <citation type="submission" date="2023-04" db="EMBL/GenBank/DDBJ databases">
        <authorList>
            <consortium name="ELIXIR-Norway"/>
        </authorList>
    </citation>
    <scope>NUCLEOTIDE SEQUENCE [LARGE SCALE GENOMIC DNA]</scope>
</reference>
<dbReference type="Proteomes" id="UP001176941">
    <property type="component" value="Chromosome 16"/>
</dbReference>
<evidence type="ECO:0000256" key="1">
    <source>
        <dbReference type="SAM" id="SignalP"/>
    </source>
</evidence>
<organism evidence="2 3">
    <name type="scientific">Rangifer tarandus platyrhynchus</name>
    <name type="common">Svalbard reindeer</name>
    <dbReference type="NCBI Taxonomy" id="3082113"/>
    <lineage>
        <taxon>Eukaryota</taxon>
        <taxon>Metazoa</taxon>
        <taxon>Chordata</taxon>
        <taxon>Craniata</taxon>
        <taxon>Vertebrata</taxon>
        <taxon>Euteleostomi</taxon>
        <taxon>Mammalia</taxon>
        <taxon>Eutheria</taxon>
        <taxon>Laurasiatheria</taxon>
        <taxon>Artiodactyla</taxon>
        <taxon>Ruminantia</taxon>
        <taxon>Pecora</taxon>
        <taxon>Cervidae</taxon>
        <taxon>Odocoileinae</taxon>
        <taxon>Rangifer</taxon>
    </lineage>
</organism>
<proteinExistence type="predicted"/>
<feature type="chain" id="PRO_5045823399" evidence="1">
    <location>
        <begin position="26"/>
        <end position="67"/>
    </location>
</feature>
<evidence type="ECO:0000313" key="2">
    <source>
        <dbReference type="EMBL" id="CAI9157829.1"/>
    </source>
</evidence>
<keyword evidence="1" id="KW-0732">Signal</keyword>
<keyword evidence="3" id="KW-1185">Reference proteome</keyword>
<gene>
    <name evidence="2" type="ORF">MRATA1EN1_LOCUS6791</name>
</gene>
<feature type="signal peptide" evidence="1">
    <location>
        <begin position="1"/>
        <end position="25"/>
    </location>
</feature>
<protein>
    <submittedName>
        <fullName evidence="2">Uncharacterized protein</fullName>
    </submittedName>
</protein>
<sequence>RVALPIWYRMLTMSCWLWPWLPLLQLDVPGGSLPFRHMSQSLTWRLAFCKAERKGTSAPSAQERWVC</sequence>
<evidence type="ECO:0000313" key="3">
    <source>
        <dbReference type="Proteomes" id="UP001176941"/>
    </source>
</evidence>
<accession>A0ABN8YDL1</accession>
<feature type="non-terminal residue" evidence="2">
    <location>
        <position position="1"/>
    </location>
</feature>
<name>A0ABN8YDL1_RANTA</name>
<dbReference type="EMBL" id="OX459952">
    <property type="protein sequence ID" value="CAI9157829.1"/>
    <property type="molecule type" value="Genomic_DNA"/>
</dbReference>